<feature type="transmembrane region" description="Helical" evidence="6">
    <location>
        <begin position="285"/>
        <end position="303"/>
    </location>
</feature>
<dbReference type="PANTHER" id="PTHR30482:SF17">
    <property type="entry name" value="ABC TRANSPORTER ATP-BINDING PROTEIN"/>
    <property type="match status" value="1"/>
</dbReference>
<feature type="transmembrane region" description="Helical" evidence="6">
    <location>
        <begin position="109"/>
        <end position="129"/>
    </location>
</feature>
<protein>
    <submittedName>
        <fullName evidence="7">Branched-chain amino acid ABC transporter permease</fullName>
    </submittedName>
</protein>
<evidence type="ECO:0000313" key="7">
    <source>
        <dbReference type="EMBL" id="MBI5247966.1"/>
    </source>
</evidence>
<dbReference type="Proteomes" id="UP000807825">
    <property type="component" value="Unassembled WGS sequence"/>
</dbReference>
<dbReference type="CDD" id="cd06581">
    <property type="entry name" value="TM_PBP1_LivM_like"/>
    <property type="match status" value="1"/>
</dbReference>
<feature type="transmembrane region" description="Helical" evidence="6">
    <location>
        <begin position="7"/>
        <end position="23"/>
    </location>
</feature>
<dbReference type="AlphaFoldDB" id="A0A9D6Z487"/>
<evidence type="ECO:0000256" key="3">
    <source>
        <dbReference type="ARBA" id="ARBA00022692"/>
    </source>
</evidence>
<evidence type="ECO:0000256" key="6">
    <source>
        <dbReference type="SAM" id="Phobius"/>
    </source>
</evidence>
<evidence type="ECO:0000256" key="4">
    <source>
        <dbReference type="ARBA" id="ARBA00022989"/>
    </source>
</evidence>
<dbReference type="InterPro" id="IPR043428">
    <property type="entry name" value="LivM-like"/>
</dbReference>
<feature type="transmembrane region" description="Helical" evidence="6">
    <location>
        <begin position="251"/>
        <end position="273"/>
    </location>
</feature>
<dbReference type="EMBL" id="JACRDE010000019">
    <property type="protein sequence ID" value="MBI5247966.1"/>
    <property type="molecule type" value="Genomic_DNA"/>
</dbReference>
<evidence type="ECO:0000313" key="8">
    <source>
        <dbReference type="Proteomes" id="UP000807825"/>
    </source>
</evidence>
<gene>
    <name evidence="7" type="ORF">HY912_00595</name>
</gene>
<feature type="transmembrane region" description="Helical" evidence="6">
    <location>
        <begin position="29"/>
        <end position="48"/>
    </location>
</feature>
<evidence type="ECO:0000256" key="2">
    <source>
        <dbReference type="ARBA" id="ARBA00022475"/>
    </source>
</evidence>
<sequence>MKSNWKYIIVALMLLVLIGIGYFSSRFVLYLAMKIMILSIFAMGYNILFGRTGLLSFGHAAFYATGAYGVALCSMHVHTHPLVGIMVGIAAAAFLALIIGFFCVRHTEIYFAMLTLAFGMMVFSLMWNLRDITGGDDGLSGIMRGSVSLGFLKISITKDSQFYFLVLFFFALSMLLVHRIYQSPFGLVLAGIRENHVRTEFAGLGVKRYRLAAFVVSGAFAGLAGALGLLLESNVTPFAAHWSHSANPVLVSLMGGLQTFSGPIVGSIVFVLLREFIERFTHNWMLWFGVILLAIILGFRGGIVGSTTQLVKRLSKVS</sequence>
<accession>A0A9D6Z487</accession>
<keyword evidence="4 6" id="KW-1133">Transmembrane helix</keyword>
<dbReference type="GO" id="GO:0015658">
    <property type="term" value="F:branched-chain amino acid transmembrane transporter activity"/>
    <property type="evidence" value="ECO:0007669"/>
    <property type="project" value="InterPro"/>
</dbReference>
<evidence type="ECO:0000256" key="5">
    <source>
        <dbReference type="ARBA" id="ARBA00023136"/>
    </source>
</evidence>
<feature type="transmembrane region" description="Helical" evidence="6">
    <location>
        <begin position="162"/>
        <end position="181"/>
    </location>
</feature>
<keyword evidence="3 6" id="KW-0812">Transmembrane</keyword>
<keyword evidence="5 6" id="KW-0472">Membrane</keyword>
<reference evidence="7" key="1">
    <citation type="submission" date="2020-07" db="EMBL/GenBank/DDBJ databases">
        <title>Huge and variable diversity of episymbiotic CPR bacteria and DPANN archaea in groundwater ecosystems.</title>
        <authorList>
            <person name="He C.Y."/>
            <person name="Keren R."/>
            <person name="Whittaker M."/>
            <person name="Farag I.F."/>
            <person name="Doudna J."/>
            <person name="Cate J.H.D."/>
            <person name="Banfield J.F."/>
        </authorList>
    </citation>
    <scope>NUCLEOTIDE SEQUENCE</scope>
    <source>
        <strain evidence="7">NC_groundwater_1664_Pr3_B-0.1um_52_9</strain>
    </source>
</reference>
<organism evidence="7 8">
    <name type="scientific">Desulfomonile tiedjei</name>
    <dbReference type="NCBI Taxonomy" id="2358"/>
    <lineage>
        <taxon>Bacteria</taxon>
        <taxon>Pseudomonadati</taxon>
        <taxon>Thermodesulfobacteriota</taxon>
        <taxon>Desulfomonilia</taxon>
        <taxon>Desulfomonilales</taxon>
        <taxon>Desulfomonilaceae</taxon>
        <taxon>Desulfomonile</taxon>
    </lineage>
</organism>
<name>A0A9D6Z487_9BACT</name>
<dbReference type="PANTHER" id="PTHR30482">
    <property type="entry name" value="HIGH-AFFINITY BRANCHED-CHAIN AMINO ACID TRANSPORT SYSTEM PERMEASE"/>
    <property type="match status" value="1"/>
</dbReference>
<feature type="transmembrane region" description="Helical" evidence="6">
    <location>
        <begin position="211"/>
        <end position="231"/>
    </location>
</feature>
<evidence type="ECO:0000256" key="1">
    <source>
        <dbReference type="ARBA" id="ARBA00004651"/>
    </source>
</evidence>
<feature type="transmembrane region" description="Helical" evidence="6">
    <location>
        <begin position="60"/>
        <end position="77"/>
    </location>
</feature>
<feature type="transmembrane region" description="Helical" evidence="6">
    <location>
        <begin position="83"/>
        <end position="102"/>
    </location>
</feature>
<comment type="subcellular location">
    <subcellularLocation>
        <location evidence="1">Cell membrane</location>
        <topology evidence="1">Multi-pass membrane protein</topology>
    </subcellularLocation>
</comment>
<keyword evidence="2" id="KW-1003">Cell membrane</keyword>
<dbReference type="Pfam" id="PF02653">
    <property type="entry name" value="BPD_transp_2"/>
    <property type="match status" value="1"/>
</dbReference>
<dbReference type="InterPro" id="IPR001851">
    <property type="entry name" value="ABC_transp_permease"/>
</dbReference>
<proteinExistence type="predicted"/>
<dbReference type="GO" id="GO:0005886">
    <property type="term" value="C:plasma membrane"/>
    <property type="evidence" value="ECO:0007669"/>
    <property type="project" value="UniProtKB-SubCell"/>
</dbReference>
<comment type="caution">
    <text evidence="7">The sequence shown here is derived from an EMBL/GenBank/DDBJ whole genome shotgun (WGS) entry which is preliminary data.</text>
</comment>